<dbReference type="InterPro" id="IPR009081">
    <property type="entry name" value="PP-bd_ACP"/>
</dbReference>
<dbReference type="Gene3D" id="1.10.1200.10">
    <property type="entry name" value="ACP-like"/>
    <property type="match status" value="1"/>
</dbReference>
<dbReference type="OrthoDB" id="8527261at2"/>
<evidence type="ECO:0000313" key="3">
    <source>
        <dbReference type="Proteomes" id="UP000005289"/>
    </source>
</evidence>
<dbReference type="SUPFAM" id="SSF47336">
    <property type="entry name" value="ACP-like"/>
    <property type="match status" value="1"/>
</dbReference>
<dbReference type="PROSITE" id="PS50075">
    <property type="entry name" value="CARRIER"/>
    <property type="match status" value="1"/>
</dbReference>
<protein>
    <recommendedName>
        <fullName evidence="1">Carrier domain-containing protein</fullName>
    </recommendedName>
</protein>
<dbReference type="KEGG" id="tti:THITH_04300"/>
<name>W0DRP6_9GAMM</name>
<dbReference type="HOGENOM" id="CLU_2526492_0_0_6"/>
<evidence type="ECO:0000259" key="1">
    <source>
        <dbReference type="PROSITE" id="PS50075"/>
    </source>
</evidence>
<dbReference type="Pfam" id="PF00550">
    <property type="entry name" value="PP-binding"/>
    <property type="match status" value="1"/>
</dbReference>
<gene>
    <name evidence="2" type="ORF">THITH_04300</name>
</gene>
<dbReference type="Proteomes" id="UP000005289">
    <property type="component" value="Chromosome"/>
</dbReference>
<dbReference type="RefSeq" id="WP_006749108.1">
    <property type="nucleotide sequence ID" value="NZ_CP007029.1"/>
</dbReference>
<accession>W0DRP6</accession>
<evidence type="ECO:0000313" key="2">
    <source>
        <dbReference type="EMBL" id="AHE99937.1"/>
    </source>
</evidence>
<keyword evidence="3" id="KW-1185">Reference proteome</keyword>
<organism evidence="2 3">
    <name type="scientific">Thioalkalivibrio paradoxus ARh 1</name>
    <dbReference type="NCBI Taxonomy" id="713585"/>
    <lineage>
        <taxon>Bacteria</taxon>
        <taxon>Pseudomonadati</taxon>
        <taxon>Pseudomonadota</taxon>
        <taxon>Gammaproteobacteria</taxon>
        <taxon>Chromatiales</taxon>
        <taxon>Ectothiorhodospiraceae</taxon>
        <taxon>Thioalkalivibrio</taxon>
    </lineage>
</organism>
<feature type="domain" description="Carrier" evidence="1">
    <location>
        <begin position="1"/>
        <end position="77"/>
    </location>
</feature>
<dbReference type="STRING" id="713585.THITH_04300"/>
<sequence>MTHDTIREKVRSAVAKVMETGVSDLDDAADLYIDSVATMMLITELEEAFGIELGDADLDYEAFRTIEGITGFLGKFVPDQRCQG</sequence>
<dbReference type="AlphaFoldDB" id="W0DRP6"/>
<proteinExistence type="predicted"/>
<reference evidence="2 3" key="1">
    <citation type="submission" date="2013-12" db="EMBL/GenBank/DDBJ databases">
        <authorList>
            <consortium name="DOE Joint Genome Institute"/>
            <person name="Muyzer G."/>
            <person name="Huntemann M."/>
            <person name="Han J."/>
            <person name="Chen A."/>
            <person name="Kyrpides N."/>
            <person name="Mavromatis K."/>
            <person name="Markowitz V."/>
            <person name="Palaniappan K."/>
            <person name="Ivanova N."/>
            <person name="Schaumberg A."/>
            <person name="Pati A."/>
            <person name="Liolios K."/>
            <person name="Nordberg H.P."/>
            <person name="Cantor M.N."/>
            <person name="Hua S.X."/>
            <person name="Woyke T."/>
        </authorList>
    </citation>
    <scope>NUCLEOTIDE SEQUENCE [LARGE SCALE GENOMIC DNA]</scope>
    <source>
        <strain evidence="2 3">ARh 1</strain>
    </source>
</reference>
<dbReference type="EMBL" id="CP007029">
    <property type="protein sequence ID" value="AHE99937.1"/>
    <property type="molecule type" value="Genomic_DNA"/>
</dbReference>
<dbReference type="InterPro" id="IPR036736">
    <property type="entry name" value="ACP-like_sf"/>
</dbReference>